<dbReference type="AlphaFoldDB" id="A0A8D8YX62"/>
<evidence type="ECO:0000313" key="1">
    <source>
        <dbReference type="EMBL" id="CAG6736697.1"/>
    </source>
</evidence>
<name>A0A8D8YX62_9HEMI</name>
<proteinExistence type="predicted"/>
<organism evidence="1">
    <name type="scientific">Cacopsylla melanoneura</name>
    <dbReference type="NCBI Taxonomy" id="428564"/>
    <lineage>
        <taxon>Eukaryota</taxon>
        <taxon>Metazoa</taxon>
        <taxon>Ecdysozoa</taxon>
        <taxon>Arthropoda</taxon>
        <taxon>Hexapoda</taxon>
        <taxon>Insecta</taxon>
        <taxon>Pterygota</taxon>
        <taxon>Neoptera</taxon>
        <taxon>Paraneoptera</taxon>
        <taxon>Hemiptera</taxon>
        <taxon>Sternorrhyncha</taxon>
        <taxon>Psylloidea</taxon>
        <taxon>Psyllidae</taxon>
        <taxon>Psyllinae</taxon>
        <taxon>Cacopsylla</taxon>
    </lineage>
</organism>
<sequence>MFVSRLPSFSCLLLRNPPDMTLVRDLLFLLLLLIVPLSLLLRLHISVSGLGLGPCCTNVKNMYCFLSIPVVCFRVSCSSQDSVSLGLGGRSLASRVIIPHLLIVNCFKEEEFIFWGQILIFSNVISMQIEKWKENL</sequence>
<reference evidence="1" key="1">
    <citation type="submission" date="2021-05" db="EMBL/GenBank/DDBJ databases">
        <authorList>
            <person name="Alioto T."/>
            <person name="Alioto T."/>
            <person name="Gomez Garrido J."/>
        </authorList>
    </citation>
    <scope>NUCLEOTIDE SEQUENCE</scope>
</reference>
<protein>
    <submittedName>
        <fullName evidence="1">Uncharacterized protein</fullName>
    </submittedName>
</protein>
<dbReference type="EMBL" id="HBUF01400319">
    <property type="protein sequence ID" value="CAG6736697.1"/>
    <property type="molecule type" value="Transcribed_RNA"/>
</dbReference>
<accession>A0A8D8YX62</accession>